<name>A0A366DE83_9NOCA</name>
<dbReference type="EMBL" id="QNRE01000009">
    <property type="protein sequence ID" value="RBO88245.1"/>
    <property type="molecule type" value="Genomic_DNA"/>
</dbReference>
<reference evidence="3 4" key="1">
    <citation type="submission" date="2018-06" db="EMBL/GenBank/DDBJ databases">
        <title>Genomic Encyclopedia of Type Strains, Phase IV (KMG-IV): sequencing the most valuable type-strain genomes for metagenomic binning, comparative biology and taxonomic classification.</title>
        <authorList>
            <person name="Goeker M."/>
        </authorList>
    </citation>
    <scope>NUCLEOTIDE SEQUENCE [LARGE SCALE GENOMIC DNA]</scope>
    <source>
        <strain evidence="3 4">DSM 44599</strain>
    </source>
</reference>
<evidence type="ECO:0000256" key="2">
    <source>
        <dbReference type="SAM" id="Phobius"/>
    </source>
</evidence>
<keyword evidence="2" id="KW-1133">Transmembrane helix</keyword>
<comment type="caution">
    <text evidence="3">The sequence shown here is derived from an EMBL/GenBank/DDBJ whole genome shotgun (WGS) entry which is preliminary data.</text>
</comment>
<keyword evidence="2" id="KW-0472">Membrane</keyword>
<sequence>MIIILGVLVAVLAVAAGVAGVAANTGDANRLGSEFSVFDYQFGGTTGELFLLGIVVGLVGGVGVSLTLSGVFRSTRKNMAVRRELRESRRVAAAARADHTGDRKSTARTPQWRVPQFLRKSGSPTRGATTK</sequence>
<feature type="compositionally biased region" description="Polar residues" evidence="1">
    <location>
        <begin position="122"/>
        <end position="131"/>
    </location>
</feature>
<dbReference type="RefSeq" id="WP_067513807.1">
    <property type="nucleotide sequence ID" value="NZ_CP107943.1"/>
</dbReference>
<feature type="compositionally biased region" description="Basic and acidic residues" evidence="1">
    <location>
        <begin position="92"/>
        <end position="105"/>
    </location>
</feature>
<accession>A0A366DE83</accession>
<dbReference type="AlphaFoldDB" id="A0A366DE83"/>
<gene>
    <name evidence="3" type="ORF">DFR74_10911</name>
</gene>
<evidence type="ECO:0000256" key="1">
    <source>
        <dbReference type="SAM" id="MobiDB-lite"/>
    </source>
</evidence>
<feature type="region of interest" description="Disordered" evidence="1">
    <location>
        <begin position="92"/>
        <end position="131"/>
    </location>
</feature>
<evidence type="ECO:0000313" key="3">
    <source>
        <dbReference type="EMBL" id="RBO88245.1"/>
    </source>
</evidence>
<dbReference type="Proteomes" id="UP000252586">
    <property type="component" value="Unassembled WGS sequence"/>
</dbReference>
<keyword evidence="2" id="KW-0812">Transmembrane</keyword>
<proteinExistence type="predicted"/>
<evidence type="ECO:0000313" key="4">
    <source>
        <dbReference type="Proteomes" id="UP000252586"/>
    </source>
</evidence>
<dbReference type="STRING" id="1210090.GCA_001613185_06217"/>
<organism evidence="3 4">
    <name type="scientific">Nocardia puris</name>
    <dbReference type="NCBI Taxonomy" id="208602"/>
    <lineage>
        <taxon>Bacteria</taxon>
        <taxon>Bacillati</taxon>
        <taxon>Actinomycetota</taxon>
        <taxon>Actinomycetes</taxon>
        <taxon>Mycobacteriales</taxon>
        <taxon>Nocardiaceae</taxon>
        <taxon>Nocardia</taxon>
    </lineage>
</organism>
<feature type="transmembrane region" description="Helical" evidence="2">
    <location>
        <begin position="49"/>
        <end position="72"/>
    </location>
</feature>
<protein>
    <submittedName>
        <fullName evidence="3">Uncharacterized protein</fullName>
    </submittedName>
</protein>
<keyword evidence="4" id="KW-1185">Reference proteome</keyword>